<dbReference type="SUPFAM" id="SSF51735">
    <property type="entry name" value="NAD(P)-binding Rossmann-fold domains"/>
    <property type="match status" value="1"/>
</dbReference>
<dbReference type="PANTHER" id="PTHR43245:SF52">
    <property type="entry name" value="NAD-DEPENDENT EPIMERASE_DEHYDRATASE"/>
    <property type="match status" value="1"/>
</dbReference>
<keyword evidence="3" id="KW-1185">Reference proteome</keyword>
<organism evidence="2 3">
    <name type="scientific">Rhodococcus ruber</name>
    <dbReference type="NCBI Taxonomy" id="1830"/>
    <lineage>
        <taxon>Bacteria</taxon>
        <taxon>Bacillati</taxon>
        <taxon>Actinomycetota</taxon>
        <taxon>Actinomycetes</taxon>
        <taxon>Mycobacteriales</taxon>
        <taxon>Nocardiaceae</taxon>
        <taxon>Rhodococcus</taxon>
    </lineage>
</organism>
<comment type="caution">
    <text evidence="2">The sequence shown here is derived from an EMBL/GenBank/DDBJ whole genome shotgun (WGS) entry which is preliminary data.</text>
</comment>
<proteinExistence type="predicted"/>
<evidence type="ECO:0000259" key="1">
    <source>
        <dbReference type="Pfam" id="PF01370"/>
    </source>
</evidence>
<dbReference type="RefSeq" id="WP_269608586.1">
    <property type="nucleotide sequence ID" value="NZ_JAPWIJ010000018.1"/>
</dbReference>
<protein>
    <submittedName>
        <fullName evidence="2">NAD-dependent epimerase/dehydratase family protein</fullName>
    </submittedName>
</protein>
<dbReference type="Gene3D" id="3.40.50.720">
    <property type="entry name" value="NAD(P)-binding Rossmann-like Domain"/>
    <property type="match status" value="1"/>
</dbReference>
<sequence length="376" mass="40641">MSPSDRGVAAPRVVLVTGASRFLGGYLVTRLAQNPQIERVIAVDEKSPSKDLLRRMGRAEFVRADIRNPLIGKVIRNAGVDTVVHAATVAKPPKSGGRATMKDLNVIGAMQLFAVCQKSPTVEKVVLRSSSSVYGCSAKDPVKFTEEMSARRPPSGAYARDSIDIEGYVRGLGRRRPDIAVSILRMAPLIGPRLNGTISRYMTSPLIPSIIGRDARMQLLHEEDALAALERATIGGPAGTFNIGADGTIMLSQAIRRAGRVQVPVPFPLFKSVGRALMGGMMREFTTEQLDYFHFGCGLDTMRMRSVLGFEPRWTTVQAFDDFVRGAALRPVIRTEWVDGIENRLLSAVDTGASTARALAALRSSDTVRSSGGTGE</sequence>
<dbReference type="Pfam" id="PF01370">
    <property type="entry name" value="Epimerase"/>
    <property type="match status" value="1"/>
</dbReference>
<evidence type="ECO:0000313" key="3">
    <source>
        <dbReference type="Proteomes" id="UP001081071"/>
    </source>
</evidence>
<reference evidence="2" key="1">
    <citation type="submission" date="2022-12" db="EMBL/GenBank/DDBJ databases">
        <authorList>
            <person name="Krivoruchko A.V."/>
            <person name="Elkin A."/>
        </authorList>
    </citation>
    <scope>NUCLEOTIDE SEQUENCE</scope>
    <source>
        <strain evidence="2">IEGM 1391</strain>
    </source>
</reference>
<dbReference type="InterPro" id="IPR036291">
    <property type="entry name" value="NAD(P)-bd_dom_sf"/>
</dbReference>
<gene>
    <name evidence="2" type="ORF">O4220_26820</name>
</gene>
<name>A0ABT4MQZ6_9NOCA</name>
<dbReference type="EMBL" id="JAPWIJ010000018">
    <property type="protein sequence ID" value="MCZ4522151.1"/>
    <property type="molecule type" value="Genomic_DNA"/>
</dbReference>
<dbReference type="InterPro" id="IPR050177">
    <property type="entry name" value="Lipid_A_modif_metabolic_enz"/>
</dbReference>
<accession>A0ABT4MQZ6</accession>
<feature type="domain" description="NAD-dependent epimerase/dehydratase" evidence="1">
    <location>
        <begin position="14"/>
        <end position="229"/>
    </location>
</feature>
<dbReference type="Proteomes" id="UP001081071">
    <property type="component" value="Unassembled WGS sequence"/>
</dbReference>
<evidence type="ECO:0000313" key="2">
    <source>
        <dbReference type="EMBL" id="MCZ4522151.1"/>
    </source>
</evidence>
<dbReference type="PANTHER" id="PTHR43245">
    <property type="entry name" value="BIFUNCTIONAL POLYMYXIN RESISTANCE PROTEIN ARNA"/>
    <property type="match status" value="1"/>
</dbReference>
<dbReference type="InterPro" id="IPR001509">
    <property type="entry name" value="Epimerase_deHydtase"/>
</dbReference>